<dbReference type="InterPro" id="IPR002694">
    <property type="entry name" value="Znf_CHC2"/>
</dbReference>
<dbReference type="Gene3D" id="3.90.580.10">
    <property type="entry name" value="Zinc finger, CHC2-type domain"/>
    <property type="match status" value="1"/>
</dbReference>
<dbReference type="GO" id="GO:0003899">
    <property type="term" value="F:DNA-directed RNA polymerase activity"/>
    <property type="evidence" value="ECO:0007669"/>
    <property type="project" value="InterPro"/>
</dbReference>
<evidence type="ECO:0000313" key="4">
    <source>
        <dbReference type="Proteomes" id="UP000249986"/>
    </source>
</evidence>
<dbReference type="InterPro" id="IPR036977">
    <property type="entry name" value="DNA_primase_Znf_CHC2"/>
</dbReference>
<evidence type="ECO:0000256" key="1">
    <source>
        <dbReference type="SAM" id="Coils"/>
    </source>
</evidence>
<dbReference type="InterPro" id="IPR013610">
    <property type="entry name" value="ArdC_N"/>
</dbReference>
<dbReference type="RefSeq" id="WP_003453290.1">
    <property type="nucleotide sequence ID" value="NZ_CATNYS010000021.1"/>
</dbReference>
<dbReference type="Pfam" id="PF08401">
    <property type="entry name" value="ArdcN"/>
    <property type="match status" value="1"/>
</dbReference>
<protein>
    <submittedName>
        <fullName evidence="3">DNA repair protein</fullName>
    </submittedName>
</protein>
<dbReference type="Pfam" id="PF01807">
    <property type="entry name" value="Zn_ribbon_DnaG"/>
    <property type="match status" value="1"/>
</dbReference>
<feature type="coiled-coil region" evidence="1">
    <location>
        <begin position="486"/>
        <end position="513"/>
    </location>
</feature>
<organism evidence="3 4">
    <name type="scientific">Clostridium perfringens</name>
    <dbReference type="NCBI Taxonomy" id="1502"/>
    <lineage>
        <taxon>Bacteria</taxon>
        <taxon>Bacillati</taxon>
        <taxon>Bacillota</taxon>
        <taxon>Clostridia</taxon>
        <taxon>Eubacteriales</taxon>
        <taxon>Clostridiaceae</taxon>
        <taxon>Clostridium</taxon>
    </lineage>
</organism>
<dbReference type="AlphaFoldDB" id="A0A2X2YG16"/>
<dbReference type="InterPro" id="IPR010359">
    <property type="entry name" value="IrrE_HExxH"/>
</dbReference>
<reference evidence="3 4" key="1">
    <citation type="submission" date="2018-06" db="EMBL/GenBank/DDBJ databases">
        <authorList>
            <consortium name="Pathogen Informatics"/>
            <person name="Doyle S."/>
        </authorList>
    </citation>
    <scope>NUCLEOTIDE SEQUENCE [LARGE SCALE GENOMIC DNA]</scope>
    <source>
        <strain evidence="3 4">NCTC10719</strain>
    </source>
</reference>
<dbReference type="GO" id="GO:0006260">
    <property type="term" value="P:DNA replication"/>
    <property type="evidence" value="ECO:0007669"/>
    <property type="project" value="InterPro"/>
</dbReference>
<sequence length="936" mass="109073">MNYNRKVRKSSSEEKKKVVDLLVERANKKIDKVFNSPEDIKEYLSFMSKFYNYSFKNSILIEEQFRGARAVGSFAFWKEKGYVVNKGEKGIKILVPTKLGDRFEAEDGTIKLVSKATEREKVLIKEKKLEFIPGKTLFKQGYVFDVSQTNVPLEEIPKLFPNRWLEGTVENYKGFFNSLENLADKIGIKIIEPKSELGQVKGVSYTFTNEVALNPRNSEIQNIKTLIHELAHAKLHTSETFSNYTQSEKEFQAEMVAFSVSSYFNIDTEEYSLRYLKSWTKDRDFKDKERLLKEVKETTKEFIETIESSLLNIKEKEILIEDEAVKEFLGKDKIKINELSKTELEELIEKNNSYTWFKIDGNKEIDSKDFTGKNHVMLLKKDDSYRDIYVGKTYNLENLIYVDDNKNLYRLKKELEVEKTDNSFFYKKNESEVLSMEYEKDINLSEDKFISDENRELNEKGAFKEPYITVDFCEENFFKKGEVIDLKEANERFKEAELKVRELKREAEQREEYYPYAKTKLKLHYAPEKVIPLHFDIGDGYVNDLKGLINKELKSARYEDLRKSIDNTLDNKERAFKEEVEPFYDINKLKEIPIGDIADKLGIDTVKRGNKLWCNLRGEKTASCCINIDKNYFYDFGGQPEGGDGIKFVSKAEGISAKDSIYRLADMFGIEPENNIDNSFKPSFHISNSDYKEIGIEPNRAMLNVDINLERQSLAEVMELEKSCAKTMNELANDDKNTFLNILNFKSMPIVYNNAKTYYSCIERINEYVKEYNSLIDGFNSLEVLLYKDFTKNLEEKLNKQIDILYRAGINERIGFDLSEEKVNLKKDLDDLFSASLSNGVEVYYNSNPDELKVIKSIEEFRDYAIDILVPELSGFEVSEEEITKTEKEVKSSTYTDLLEFCEGNDIEIVPLKKEKIIEIEKSVKEVRIKNKPMEL</sequence>
<dbReference type="GO" id="GO:0008270">
    <property type="term" value="F:zinc ion binding"/>
    <property type="evidence" value="ECO:0007669"/>
    <property type="project" value="InterPro"/>
</dbReference>
<gene>
    <name evidence="3" type="primary">RadC</name>
    <name evidence="3" type="ORF">NCTC10719_01124</name>
</gene>
<evidence type="ECO:0000313" key="3">
    <source>
        <dbReference type="EMBL" id="SQB59415.1"/>
    </source>
</evidence>
<accession>A0A2X2YG16</accession>
<dbReference type="EMBL" id="UAWG01000005">
    <property type="protein sequence ID" value="SQB59415.1"/>
    <property type="molecule type" value="Genomic_DNA"/>
</dbReference>
<dbReference type="InterPro" id="IPR041045">
    <property type="entry name" value="LPD25"/>
</dbReference>
<dbReference type="SUPFAM" id="SSF57783">
    <property type="entry name" value="Zinc beta-ribbon"/>
    <property type="match status" value="1"/>
</dbReference>
<dbReference type="GO" id="GO:0003697">
    <property type="term" value="F:single-stranded DNA binding"/>
    <property type="evidence" value="ECO:0007669"/>
    <property type="project" value="InterPro"/>
</dbReference>
<dbReference type="Gene3D" id="1.10.10.2910">
    <property type="match status" value="1"/>
</dbReference>
<proteinExistence type="predicted"/>
<evidence type="ECO:0000259" key="2">
    <source>
        <dbReference type="SMART" id="SM00400"/>
    </source>
</evidence>
<dbReference type="SMART" id="SM00400">
    <property type="entry name" value="ZnF_CHCC"/>
    <property type="match status" value="1"/>
</dbReference>
<dbReference type="Pfam" id="PF18840">
    <property type="entry name" value="LPD25"/>
    <property type="match status" value="1"/>
</dbReference>
<dbReference type="Pfam" id="PF06114">
    <property type="entry name" value="Peptidase_M78"/>
    <property type="match status" value="1"/>
</dbReference>
<dbReference type="Proteomes" id="UP000249986">
    <property type="component" value="Unassembled WGS sequence"/>
</dbReference>
<keyword evidence="1" id="KW-0175">Coiled coil</keyword>
<feature type="domain" description="Zinc finger CHC2-type" evidence="2">
    <location>
        <begin position="618"/>
        <end position="665"/>
    </location>
</feature>
<name>A0A2X2YG16_CLOPF</name>